<feature type="domain" description="Ketopantoate reductase N-terminal" evidence="11">
    <location>
        <begin position="9"/>
        <end position="156"/>
    </location>
</feature>
<comment type="catalytic activity">
    <reaction evidence="9">
        <text>(R)-pantoate + NADP(+) = 2-dehydropantoate + NADPH + H(+)</text>
        <dbReference type="Rhea" id="RHEA:16233"/>
        <dbReference type="ChEBI" id="CHEBI:11561"/>
        <dbReference type="ChEBI" id="CHEBI:15378"/>
        <dbReference type="ChEBI" id="CHEBI:15980"/>
        <dbReference type="ChEBI" id="CHEBI:57783"/>
        <dbReference type="ChEBI" id="CHEBI:58349"/>
        <dbReference type="EC" id="1.1.1.169"/>
    </reaction>
</comment>
<name>A0A0H2XS41_BURO1</name>
<evidence type="ECO:0000256" key="10">
    <source>
        <dbReference type="SAM" id="MobiDB-lite"/>
    </source>
</evidence>
<dbReference type="Pfam" id="PF08546">
    <property type="entry name" value="ApbA_C"/>
    <property type="match status" value="1"/>
</dbReference>
<dbReference type="SUPFAM" id="SSF48179">
    <property type="entry name" value="6-phosphogluconate dehydrogenase C-terminal domain-like"/>
    <property type="match status" value="1"/>
</dbReference>
<evidence type="ECO:0000256" key="1">
    <source>
        <dbReference type="ARBA" id="ARBA00004994"/>
    </source>
</evidence>
<evidence type="ECO:0000313" key="13">
    <source>
        <dbReference type="EMBL" id="ABF76830.1"/>
    </source>
</evidence>
<dbReference type="InterPro" id="IPR013332">
    <property type="entry name" value="KPR_N"/>
</dbReference>
<dbReference type="InterPro" id="IPR008927">
    <property type="entry name" value="6-PGluconate_DH-like_C_sf"/>
</dbReference>
<dbReference type="AlphaFoldDB" id="A0A0H2XS41"/>
<keyword evidence="5" id="KW-0566">Pantothenate biosynthesis</keyword>
<dbReference type="PANTHER" id="PTHR43765:SF2">
    <property type="entry name" value="2-DEHYDROPANTOATE 2-REDUCTASE"/>
    <property type="match status" value="1"/>
</dbReference>
<dbReference type="Gene3D" id="3.40.50.720">
    <property type="entry name" value="NAD(P)-binding Rossmann-like Domain"/>
    <property type="match status" value="1"/>
</dbReference>
<dbReference type="GO" id="GO:0008677">
    <property type="term" value="F:2-dehydropantoate 2-reductase activity"/>
    <property type="evidence" value="ECO:0007669"/>
    <property type="project" value="UniProtKB-EC"/>
</dbReference>
<evidence type="ECO:0000259" key="12">
    <source>
        <dbReference type="Pfam" id="PF08546"/>
    </source>
</evidence>
<evidence type="ECO:0000256" key="2">
    <source>
        <dbReference type="ARBA" id="ARBA00007870"/>
    </source>
</evidence>
<dbReference type="HOGENOM" id="CLU_031468_0_0_4"/>
<dbReference type="GO" id="GO:0050661">
    <property type="term" value="F:NADP binding"/>
    <property type="evidence" value="ECO:0007669"/>
    <property type="project" value="TreeGrafter"/>
</dbReference>
<dbReference type="InterPro" id="IPR003710">
    <property type="entry name" value="ApbA"/>
</dbReference>
<dbReference type="EMBL" id="CP000378">
    <property type="protein sequence ID" value="ABF76830.1"/>
    <property type="molecule type" value="Genomic_DNA"/>
</dbReference>
<dbReference type="UniPathway" id="UPA00028">
    <property type="reaction ID" value="UER00004"/>
</dbReference>
<dbReference type="Gene3D" id="1.10.1040.10">
    <property type="entry name" value="N-(1-d-carboxylethyl)-l-norvaline Dehydrogenase, domain 2"/>
    <property type="match status" value="1"/>
</dbReference>
<proteinExistence type="inferred from homology"/>
<dbReference type="InterPro" id="IPR036291">
    <property type="entry name" value="NAD(P)-bd_dom_sf"/>
</dbReference>
<evidence type="ECO:0000256" key="7">
    <source>
        <dbReference type="ARBA" id="ARBA00023002"/>
    </source>
</evidence>
<feature type="region of interest" description="Disordered" evidence="10">
    <location>
        <begin position="350"/>
        <end position="370"/>
    </location>
</feature>
<feature type="domain" description="Ketopantoate reductase C-terminal" evidence="12">
    <location>
        <begin position="181"/>
        <end position="310"/>
    </location>
</feature>
<dbReference type="InterPro" id="IPR050838">
    <property type="entry name" value="Ketopantoate_reductase"/>
</dbReference>
<evidence type="ECO:0000256" key="8">
    <source>
        <dbReference type="ARBA" id="ARBA00032024"/>
    </source>
</evidence>
<dbReference type="NCBIfam" id="TIGR00745">
    <property type="entry name" value="apbA_panE"/>
    <property type="match status" value="1"/>
</dbReference>
<protein>
    <recommendedName>
        <fullName evidence="4">2-dehydropantoate 2-reductase</fullName>
        <ecNumber evidence="3">1.1.1.169</ecNumber>
    </recommendedName>
    <alternativeName>
        <fullName evidence="8">Ketopantoate reductase</fullName>
    </alternativeName>
</protein>
<gene>
    <name evidence="13" type="ordered locus">Bcen_1927</name>
</gene>
<dbReference type="InterPro" id="IPR013752">
    <property type="entry name" value="KPA_reductase"/>
</dbReference>
<dbReference type="PANTHER" id="PTHR43765">
    <property type="entry name" value="2-DEHYDROPANTOATE 2-REDUCTASE-RELATED"/>
    <property type="match status" value="1"/>
</dbReference>
<evidence type="ECO:0000256" key="4">
    <source>
        <dbReference type="ARBA" id="ARBA00019465"/>
    </source>
</evidence>
<organism evidence="13">
    <name type="scientific">Burkholderia orbicola (strain AU 1054)</name>
    <dbReference type="NCBI Taxonomy" id="331271"/>
    <lineage>
        <taxon>Bacteria</taxon>
        <taxon>Pseudomonadati</taxon>
        <taxon>Pseudomonadota</taxon>
        <taxon>Betaproteobacteria</taxon>
        <taxon>Burkholderiales</taxon>
        <taxon>Burkholderiaceae</taxon>
        <taxon>Burkholderia</taxon>
        <taxon>Burkholderia cepacia complex</taxon>
        <taxon>Burkholderia orbicola</taxon>
    </lineage>
</organism>
<comment type="similarity">
    <text evidence="2">Belongs to the ketopantoate reductase family.</text>
</comment>
<evidence type="ECO:0000256" key="3">
    <source>
        <dbReference type="ARBA" id="ARBA00013014"/>
    </source>
</evidence>
<dbReference type="GO" id="GO:0015940">
    <property type="term" value="P:pantothenate biosynthetic process"/>
    <property type="evidence" value="ECO:0007669"/>
    <property type="project" value="UniProtKB-UniPathway"/>
</dbReference>
<dbReference type="NCBIfam" id="NF006083">
    <property type="entry name" value="PRK08229.1"/>
    <property type="match status" value="1"/>
</dbReference>
<keyword evidence="6" id="KW-0521">NADP</keyword>
<evidence type="ECO:0000259" key="11">
    <source>
        <dbReference type="Pfam" id="PF02558"/>
    </source>
</evidence>
<reference evidence="13" key="1">
    <citation type="submission" date="2006-05" db="EMBL/GenBank/DDBJ databases">
        <title>Complete sequence of chromosome 1 of Burkholderia cenocepacia AU 1054.</title>
        <authorList>
            <consortium name="US DOE Joint Genome Institute"/>
            <person name="Copeland A."/>
            <person name="Lucas S."/>
            <person name="Lapidus A."/>
            <person name="Barry K."/>
            <person name="Detter J.C."/>
            <person name="Glavina del Rio T."/>
            <person name="Hammon N."/>
            <person name="Israni S."/>
            <person name="Dalin E."/>
            <person name="Tice H."/>
            <person name="Pitluck S."/>
            <person name="Chain P."/>
            <person name="Malfatti S."/>
            <person name="Shin M."/>
            <person name="Vergez L."/>
            <person name="Schmutz J."/>
            <person name="Larimer F."/>
            <person name="Land M."/>
            <person name="Hauser L."/>
            <person name="Kyrpides N."/>
            <person name="Lykidis A."/>
            <person name="LiPuma J.J."/>
            <person name="Konstantinidis K."/>
            <person name="Tiedje J.M."/>
            <person name="Richardson P."/>
        </authorList>
    </citation>
    <scope>NUCLEOTIDE SEQUENCE [LARGE SCALE GENOMIC DNA]</scope>
    <source>
        <strain evidence="13">AU 1054</strain>
    </source>
</reference>
<dbReference type="GO" id="GO:0005737">
    <property type="term" value="C:cytoplasm"/>
    <property type="evidence" value="ECO:0007669"/>
    <property type="project" value="TreeGrafter"/>
</dbReference>
<accession>A0A0H2XS41</accession>
<evidence type="ECO:0000256" key="5">
    <source>
        <dbReference type="ARBA" id="ARBA00022655"/>
    </source>
</evidence>
<dbReference type="EC" id="1.1.1.169" evidence="3"/>
<dbReference type="SUPFAM" id="SSF51735">
    <property type="entry name" value="NAD(P)-binding Rossmann-fold domains"/>
    <property type="match status" value="1"/>
</dbReference>
<evidence type="ECO:0000256" key="6">
    <source>
        <dbReference type="ARBA" id="ARBA00022857"/>
    </source>
</evidence>
<keyword evidence="7 13" id="KW-0560">Oxidoreductase</keyword>
<dbReference type="Pfam" id="PF02558">
    <property type="entry name" value="ApbA"/>
    <property type="match status" value="1"/>
</dbReference>
<evidence type="ECO:0000256" key="9">
    <source>
        <dbReference type="ARBA" id="ARBA00048793"/>
    </source>
</evidence>
<dbReference type="InterPro" id="IPR013328">
    <property type="entry name" value="6PGD_dom2"/>
</dbReference>
<comment type="pathway">
    <text evidence="1">Cofactor biosynthesis; (R)-pantothenate biosynthesis; (R)-pantoate from 3-methyl-2-oxobutanoate: step 2/2.</text>
</comment>
<sequence>MSDASAGPVCVFGAGAIGCYLGGRLAAAGAHVTLVGRARIGDAIHLHGLTLTDRRGYRGALAPADVRFATDPAAAAAARLVLVAVKSAATREAAAQLAGVLRPGTIMISFQNGLHNADVLRDALPQATVLAGMVPFNVIERGPGAFHQGSAGRLAVDASPALQPFTGLFARAGLPLVLHRDMRTVQWAKLLLNLNNAVNALANLPLRDELAQRTYRRCVALAQREALHWLARAAIRPARLTPLPAAWIPAMLDLPDAAFRVLGGRMLEIDPLARSSMSDDLAAHRATEVEWINGEIVRLAGRFGAPAPRRRSMRGCARSSTTRKARRHVRCGAAMRCGPTWPRRRRVRATCRPRRPASRRLPTARAGRND</sequence>